<protein>
    <submittedName>
        <fullName evidence="2">Uncharacterized protein</fullName>
    </submittedName>
</protein>
<evidence type="ECO:0000313" key="2">
    <source>
        <dbReference type="EMBL" id="KAL0633921.1"/>
    </source>
</evidence>
<evidence type="ECO:0000256" key="1">
    <source>
        <dbReference type="SAM" id="MobiDB-lite"/>
    </source>
</evidence>
<gene>
    <name evidence="2" type="ORF">Q9L58_007162</name>
</gene>
<sequence>MLESPPLQKDEAQTPSSGKPQDGPEPVKKTFPRDAIVLDENGKPQMPFMHQLPKLGQAKRTYGFADRQIWDFTVVVVDRRNISATAGRLSTRRRSPRPLNMDLTSHHRRYVSFECDSGTARRDEDLPFGVLTDLSVLGLRGGFSGVG</sequence>
<proteinExistence type="predicted"/>
<organism evidence="2 3">
    <name type="scientific">Discina gigas</name>
    <dbReference type="NCBI Taxonomy" id="1032678"/>
    <lineage>
        <taxon>Eukaryota</taxon>
        <taxon>Fungi</taxon>
        <taxon>Dikarya</taxon>
        <taxon>Ascomycota</taxon>
        <taxon>Pezizomycotina</taxon>
        <taxon>Pezizomycetes</taxon>
        <taxon>Pezizales</taxon>
        <taxon>Discinaceae</taxon>
        <taxon>Discina</taxon>
    </lineage>
</organism>
<accession>A0ABR3GD60</accession>
<feature type="region of interest" description="Disordered" evidence="1">
    <location>
        <begin position="1"/>
        <end position="31"/>
    </location>
</feature>
<comment type="caution">
    <text evidence="2">The sequence shown here is derived from an EMBL/GenBank/DDBJ whole genome shotgun (WGS) entry which is preliminary data.</text>
</comment>
<name>A0ABR3GD60_9PEZI</name>
<dbReference type="Proteomes" id="UP001447188">
    <property type="component" value="Unassembled WGS sequence"/>
</dbReference>
<evidence type="ECO:0000313" key="3">
    <source>
        <dbReference type="Proteomes" id="UP001447188"/>
    </source>
</evidence>
<keyword evidence="3" id="KW-1185">Reference proteome</keyword>
<dbReference type="EMBL" id="JBBBZM010000109">
    <property type="protein sequence ID" value="KAL0633921.1"/>
    <property type="molecule type" value="Genomic_DNA"/>
</dbReference>
<reference evidence="2 3" key="1">
    <citation type="submission" date="2024-02" db="EMBL/GenBank/DDBJ databases">
        <title>Discinaceae phylogenomics.</title>
        <authorList>
            <person name="Dirks A.C."/>
            <person name="James T.Y."/>
        </authorList>
    </citation>
    <scope>NUCLEOTIDE SEQUENCE [LARGE SCALE GENOMIC DNA]</scope>
    <source>
        <strain evidence="2 3">ACD0624</strain>
    </source>
</reference>